<dbReference type="AlphaFoldDB" id="A0A8H6ATB6"/>
<dbReference type="RefSeq" id="XP_037192359.1">
    <property type="nucleotide sequence ID" value="XM_037335264.1"/>
</dbReference>
<feature type="compositionally biased region" description="Polar residues" evidence="1">
    <location>
        <begin position="1"/>
        <end position="19"/>
    </location>
</feature>
<organism evidence="2 3">
    <name type="scientific">Botrytis fragariae</name>
    <dbReference type="NCBI Taxonomy" id="1964551"/>
    <lineage>
        <taxon>Eukaryota</taxon>
        <taxon>Fungi</taxon>
        <taxon>Dikarya</taxon>
        <taxon>Ascomycota</taxon>
        <taxon>Pezizomycotina</taxon>
        <taxon>Leotiomycetes</taxon>
        <taxon>Helotiales</taxon>
        <taxon>Sclerotiniaceae</taxon>
        <taxon>Botrytis</taxon>
    </lineage>
</organism>
<dbReference type="OrthoDB" id="10494140at2759"/>
<evidence type="ECO:0000256" key="1">
    <source>
        <dbReference type="SAM" id="MobiDB-lite"/>
    </source>
</evidence>
<comment type="caution">
    <text evidence="2">The sequence shown here is derived from an EMBL/GenBank/DDBJ whole genome shotgun (WGS) entry which is preliminary data.</text>
</comment>
<keyword evidence="3" id="KW-1185">Reference proteome</keyword>
<feature type="region of interest" description="Disordered" evidence="1">
    <location>
        <begin position="1"/>
        <end position="22"/>
    </location>
</feature>
<dbReference type="Proteomes" id="UP000531561">
    <property type="component" value="Unassembled WGS sequence"/>
</dbReference>
<dbReference type="EMBL" id="JABFCT010000008">
    <property type="protein sequence ID" value="KAF5873413.1"/>
    <property type="molecule type" value="Genomic_DNA"/>
</dbReference>
<feature type="region of interest" description="Disordered" evidence="1">
    <location>
        <begin position="77"/>
        <end position="101"/>
    </location>
</feature>
<evidence type="ECO:0000313" key="3">
    <source>
        <dbReference type="Proteomes" id="UP000531561"/>
    </source>
</evidence>
<name>A0A8H6ATB6_9HELO</name>
<dbReference type="GeneID" id="59258956"/>
<proteinExistence type="predicted"/>
<evidence type="ECO:0000313" key="2">
    <source>
        <dbReference type="EMBL" id="KAF5873413.1"/>
    </source>
</evidence>
<gene>
    <name evidence="2" type="ORF">Bfra_004873</name>
</gene>
<sequence>MSSSSQQNSAPRPVPNNNDAEPPLPWAWRCKRMVDFWSDPNIFPSTVRWESCDKVNEGVDVCQMCNRFIEVAEYEVVHQTRPPPPPPLTRQRNSRRGPAPR</sequence>
<accession>A0A8H6ATB6</accession>
<reference evidence="2 3" key="1">
    <citation type="journal article" date="2020" name="Phytopathology">
        <title>A high-quality genome resource of Botrytis fragariae, a new and rapidly spreading fungal pathogen causing strawberry gray mold in the U.S.A.</title>
        <authorList>
            <person name="Wu Y."/>
            <person name="Saski C.A."/>
            <person name="Schnabel G."/>
            <person name="Xiao S."/>
            <person name="Hu M."/>
        </authorList>
    </citation>
    <scope>NUCLEOTIDE SEQUENCE [LARGE SCALE GENOMIC DNA]</scope>
    <source>
        <strain evidence="2 3">BVB16</strain>
    </source>
</reference>
<protein>
    <submittedName>
        <fullName evidence="2">Uncharacterized protein</fullName>
    </submittedName>
</protein>